<keyword evidence="2" id="KW-0217">Developmental protein</keyword>
<proteinExistence type="inferred from homology"/>
<dbReference type="EMBL" id="FN594958">
    <property type="protein sequence ID" value="CCB44291.1"/>
    <property type="molecule type" value="Genomic_DNA"/>
</dbReference>
<dbReference type="eggNOG" id="ENOG502QV9V">
    <property type="taxonomic scope" value="Eukaryota"/>
</dbReference>
<organism evidence="5 6">
    <name type="scientific">Vitis vinifera</name>
    <name type="common">Grape</name>
    <dbReference type="NCBI Taxonomy" id="29760"/>
    <lineage>
        <taxon>Eukaryota</taxon>
        <taxon>Viridiplantae</taxon>
        <taxon>Streptophyta</taxon>
        <taxon>Embryophyta</taxon>
        <taxon>Tracheophyta</taxon>
        <taxon>Spermatophyta</taxon>
        <taxon>Magnoliopsida</taxon>
        <taxon>eudicotyledons</taxon>
        <taxon>Gunneridae</taxon>
        <taxon>Pentapetalae</taxon>
        <taxon>rosids</taxon>
        <taxon>Vitales</taxon>
        <taxon>Vitaceae</taxon>
        <taxon>Viteae</taxon>
        <taxon>Vitis</taxon>
    </lineage>
</organism>
<sequence length="121" mass="13747">MPLCRSKVEQVTTEDLVEFSEIEKHKLGQTRRLGSISDVDNSPQSLLSFSGNKDVHALYDFMLNYRSFLTSLTSVDVPLLCSPVPFQNAALSAPETKPTPKQQQVKPYKKAHMHLEFRRLL</sequence>
<dbReference type="HOGENOM" id="CLU_2042326_0_0_1"/>
<evidence type="ECO:0000256" key="4">
    <source>
        <dbReference type="ARBA" id="ARBA00025806"/>
    </source>
</evidence>
<name>F6GWC8_VITVI</name>
<evidence type="ECO:0000256" key="2">
    <source>
        <dbReference type="ARBA" id="ARBA00022473"/>
    </source>
</evidence>
<evidence type="ECO:0000313" key="5">
    <source>
        <dbReference type="EMBL" id="CCB44291.1"/>
    </source>
</evidence>
<evidence type="ECO:0000256" key="3">
    <source>
        <dbReference type="ARBA" id="ARBA00023242"/>
    </source>
</evidence>
<dbReference type="AlphaFoldDB" id="F6GWC8"/>
<reference evidence="6" key="1">
    <citation type="journal article" date="2007" name="Nature">
        <title>The grapevine genome sequence suggests ancestral hexaploidization in major angiosperm phyla.</title>
        <authorList>
            <consortium name="The French-Italian Public Consortium for Grapevine Genome Characterization."/>
            <person name="Jaillon O."/>
            <person name="Aury J.-M."/>
            <person name="Noel B."/>
            <person name="Policriti A."/>
            <person name="Clepet C."/>
            <person name="Casagrande A."/>
            <person name="Choisne N."/>
            <person name="Aubourg S."/>
            <person name="Vitulo N."/>
            <person name="Jubin C."/>
            <person name="Vezzi A."/>
            <person name="Legeai F."/>
            <person name="Hugueney P."/>
            <person name="Dasilva C."/>
            <person name="Horner D."/>
            <person name="Mica E."/>
            <person name="Jublot D."/>
            <person name="Poulain J."/>
            <person name="Bruyere C."/>
            <person name="Billault A."/>
            <person name="Segurens B."/>
            <person name="Gouyvenoux M."/>
            <person name="Ugarte E."/>
            <person name="Cattonaro F."/>
            <person name="Anthouard V."/>
            <person name="Vico V."/>
            <person name="Del Fabbro C."/>
            <person name="Alaux M."/>
            <person name="Di Gaspero G."/>
            <person name="Dumas V."/>
            <person name="Felice N."/>
            <person name="Paillard S."/>
            <person name="Juman I."/>
            <person name="Moroldo M."/>
            <person name="Scalabrin S."/>
            <person name="Canaguier A."/>
            <person name="Le Clainche I."/>
            <person name="Malacrida G."/>
            <person name="Durand E."/>
            <person name="Pesole G."/>
            <person name="Laucou V."/>
            <person name="Chatelet P."/>
            <person name="Merdinoglu D."/>
            <person name="Delledonne M."/>
            <person name="Pezzotti M."/>
            <person name="Lecharny A."/>
            <person name="Scarpelli C."/>
            <person name="Artiguenave F."/>
            <person name="Pe M.E."/>
            <person name="Valle G."/>
            <person name="Morgante M."/>
            <person name="Caboche M."/>
            <person name="Adam-Blondon A.-F."/>
            <person name="Weissenbach J."/>
            <person name="Quetier F."/>
            <person name="Wincker P."/>
        </authorList>
    </citation>
    <scope>NUCLEOTIDE SEQUENCE [LARGE SCALE GENOMIC DNA]</scope>
    <source>
        <strain evidence="6">cv. Pinot noir / PN40024</strain>
    </source>
</reference>
<dbReference type="InterPro" id="IPR024861">
    <property type="entry name" value="Donson"/>
</dbReference>
<comment type="similarity">
    <text evidence="4">Belongs to the DONSON family.</text>
</comment>
<dbReference type="InParanoid" id="F6GWC8"/>
<dbReference type="PaxDb" id="29760-VIT_05s0029g00860.t01"/>
<dbReference type="Proteomes" id="UP000009183">
    <property type="component" value="Chromosome 5"/>
</dbReference>
<dbReference type="PANTHER" id="PTHR12972">
    <property type="entry name" value="DOWNSTREAM NEIGHBOR OF SON"/>
    <property type="match status" value="1"/>
</dbReference>
<evidence type="ECO:0000256" key="1">
    <source>
        <dbReference type="ARBA" id="ARBA00004123"/>
    </source>
</evidence>
<gene>
    <name evidence="5" type="ordered locus">VIT_05s0029g00860</name>
</gene>
<comment type="subcellular location">
    <subcellularLocation>
        <location evidence="1">Nucleus</location>
    </subcellularLocation>
</comment>
<keyword evidence="6" id="KW-1185">Reference proteome</keyword>
<dbReference type="GO" id="GO:0005634">
    <property type="term" value="C:nucleus"/>
    <property type="evidence" value="ECO:0007669"/>
    <property type="project" value="UniProtKB-SubCell"/>
</dbReference>
<keyword evidence="3" id="KW-0539">Nucleus</keyword>
<protein>
    <submittedName>
        <fullName evidence="5">Uncharacterized protein</fullName>
    </submittedName>
</protein>
<dbReference type="PANTHER" id="PTHR12972:SF0">
    <property type="entry name" value="PROTEIN DOWNSTREAM NEIGHBOR OF SON"/>
    <property type="match status" value="1"/>
</dbReference>
<accession>F6GWC8</accession>
<evidence type="ECO:0000313" key="6">
    <source>
        <dbReference type="Proteomes" id="UP000009183"/>
    </source>
</evidence>
<dbReference type="STRING" id="29760.F6GWC8"/>